<evidence type="ECO:0000256" key="2">
    <source>
        <dbReference type="SAM" id="SignalP"/>
    </source>
</evidence>
<feature type="region of interest" description="Disordered" evidence="1">
    <location>
        <begin position="158"/>
        <end position="186"/>
    </location>
</feature>
<dbReference type="KEGG" id="acoa:RB602_11990"/>
<sequence length="186" mass="20097">MQMKRPRYSARIGLVLLGALLLFDSLPATAQNAAQTVDSDDKPELTVKEMIERARQRTTAIKPRPKCPEQDPDDDVVVVCAQIEDGAKYRVPPSTTSRAAMGGPPPAPDVAGPGIFKGKATVGGLCFVPPCPKPPAYIVDFSKLPEFDHEYAAKAREAARLERERQAAQASETDEEAAQVEKSAPQ</sequence>
<accession>A0AA97F5H1</accession>
<dbReference type="Proteomes" id="UP001302429">
    <property type="component" value="Chromosome"/>
</dbReference>
<proteinExistence type="predicted"/>
<evidence type="ECO:0000256" key="1">
    <source>
        <dbReference type="SAM" id="MobiDB-lite"/>
    </source>
</evidence>
<keyword evidence="4" id="KW-1185">Reference proteome</keyword>
<dbReference type="AlphaFoldDB" id="A0AA97F5H1"/>
<organism evidence="3 4">
    <name type="scientific">Alterisphingorhabdus coralli</name>
    <dbReference type="NCBI Taxonomy" id="3071408"/>
    <lineage>
        <taxon>Bacteria</taxon>
        <taxon>Pseudomonadati</taxon>
        <taxon>Pseudomonadota</taxon>
        <taxon>Alphaproteobacteria</taxon>
        <taxon>Sphingomonadales</taxon>
        <taxon>Sphingomonadaceae</taxon>
        <taxon>Alterisphingorhabdus (ex Yan et al. 2024)</taxon>
    </lineage>
</organism>
<dbReference type="RefSeq" id="WP_317080819.1">
    <property type="nucleotide sequence ID" value="NZ_CP136594.1"/>
</dbReference>
<dbReference type="EMBL" id="CP136594">
    <property type="protein sequence ID" value="WOE74561.1"/>
    <property type="molecule type" value="Genomic_DNA"/>
</dbReference>
<gene>
    <name evidence="3" type="ORF">RB602_11990</name>
</gene>
<feature type="signal peptide" evidence="2">
    <location>
        <begin position="1"/>
        <end position="30"/>
    </location>
</feature>
<evidence type="ECO:0000313" key="4">
    <source>
        <dbReference type="Proteomes" id="UP001302429"/>
    </source>
</evidence>
<evidence type="ECO:0000313" key="3">
    <source>
        <dbReference type="EMBL" id="WOE74561.1"/>
    </source>
</evidence>
<feature type="chain" id="PRO_5041691498" evidence="2">
    <location>
        <begin position="31"/>
        <end position="186"/>
    </location>
</feature>
<name>A0AA97F5H1_9SPHN</name>
<keyword evidence="2" id="KW-0732">Signal</keyword>
<protein>
    <submittedName>
        <fullName evidence="3">Uncharacterized protein</fullName>
    </submittedName>
</protein>
<reference evidence="3 4" key="1">
    <citation type="submission" date="2023-10" db="EMBL/GenBank/DDBJ databases">
        <title>Complete genome sequence of a Sphingomonadaceae bacterium.</title>
        <authorList>
            <person name="Yan C."/>
        </authorList>
    </citation>
    <scope>NUCLEOTIDE SEQUENCE [LARGE SCALE GENOMIC DNA]</scope>
    <source>
        <strain evidence="3 4">SCSIO 66989</strain>
    </source>
</reference>